<comment type="caution">
    <text evidence="1">The sequence shown here is derived from an EMBL/GenBank/DDBJ whole genome shotgun (WGS) entry which is preliminary data.</text>
</comment>
<evidence type="ECO:0000313" key="2">
    <source>
        <dbReference type="Proteomes" id="UP001501710"/>
    </source>
</evidence>
<proteinExistence type="predicted"/>
<protein>
    <submittedName>
        <fullName evidence="1">Uncharacterized protein</fullName>
    </submittedName>
</protein>
<accession>A0ABP8C9N2</accession>
<evidence type="ECO:0000313" key="1">
    <source>
        <dbReference type="EMBL" id="GAA4236137.1"/>
    </source>
</evidence>
<reference evidence="2" key="1">
    <citation type="journal article" date="2019" name="Int. J. Syst. Evol. Microbiol.">
        <title>The Global Catalogue of Microorganisms (GCM) 10K type strain sequencing project: providing services to taxonomists for standard genome sequencing and annotation.</title>
        <authorList>
            <consortium name="The Broad Institute Genomics Platform"/>
            <consortium name="The Broad Institute Genome Sequencing Center for Infectious Disease"/>
            <person name="Wu L."/>
            <person name="Ma J."/>
        </authorList>
    </citation>
    <scope>NUCLEOTIDE SEQUENCE [LARGE SCALE GENOMIC DNA]</scope>
    <source>
        <strain evidence="2">JCM 17440</strain>
    </source>
</reference>
<dbReference type="EMBL" id="BAABAS010000015">
    <property type="protein sequence ID" value="GAA4236137.1"/>
    <property type="molecule type" value="Genomic_DNA"/>
</dbReference>
<organism evidence="1 2">
    <name type="scientific">Actinomadura meridiana</name>
    <dbReference type="NCBI Taxonomy" id="559626"/>
    <lineage>
        <taxon>Bacteria</taxon>
        <taxon>Bacillati</taxon>
        <taxon>Actinomycetota</taxon>
        <taxon>Actinomycetes</taxon>
        <taxon>Streptosporangiales</taxon>
        <taxon>Thermomonosporaceae</taxon>
        <taxon>Actinomadura</taxon>
    </lineage>
</organism>
<dbReference type="Proteomes" id="UP001501710">
    <property type="component" value="Unassembled WGS sequence"/>
</dbReference>
<gene>
    <name evidence="1" type="ORF">GCM10022254_45050</name>
</gene>
<dbReference type="RefSeq" id="WP_344899722.1">
    <property type="nucleotide sequence ID" value="NZ_BAABAS010000015.1"/>
</dbReference>
<name>A0ABP8C9N2_9ACTN</name>
<sequence length="723" mass="78843">MTTIDDTTINGDGTQNVFGNTVDRDLVFNQFNYVRERRAMRLPEGEIVERLAEYVPAFNHGQIVERLRLDHAVALCGRPGAGVAMTAIAALREVRPGLEIRRFTAGEDDAAEIGPSDAVGYLVRARDEEASRLRSCAEVMRASGGYLLVVGAENDYRPEWSDFLPPLRVLAPVADAVYRRRLACRGLGDTGWPDWPGAAELLKDSPPGEGRRLADIVRVVEREGGDEDDVVRAYRGWKDQLRHWFADHEEPRDRTLMIAAATISPADETSVYGAALSLARQLDVTVPGAGLAWCPSTGLSELIGTDADEGRVVFRRHGYAESVLHFVWRDYPLARTDLLTWLSALPVDDGVNLNTPLRRRVARVFAELAAEQGESGRILGTARAWADRDQADLAYVVLAGTCLHPVVGGRVRKGLYHWSRERGTPQTLKLTIVRVSQLLGVTYPSVALTRLKHLATFGNRQVCDEVEDAAFDLAQVHEGEVVQAALGWCESAARMSSGRDGARLAGVALNVLLRLANRPDASGPPVVGAVLRGVELLAARGGAFGVLGLGAAQNLAVRYRTVVVRTALVWADDAPTHPASRARLGAALFLTLAAEEGADGLAVLLTGPGALDPLICATAWYVALDAPNGGSGEDVAVRLWLETARARPDLRPGIVKCLTSAASGDPRRRRLMVELVREWAGDQRACRDVRDDILVRILQPEWERLLLALWVWLRRTVGAFSQQ</sequence>
<keyword evidence="2" id="KW-1185">Reference proteome</keyword>